<reference evidence="2 3" key="1">
    <citation type="submission" date="2017-06" db="EMBL/GenBank/DDBJ databases">
        <authorList>
            <person name="Kim H.J."/>
            <person name="Triplett B.A."/>
        </authorList>
    </citation>
    <scope>NUCLEOTIDE SEQUENCE [LARGE SCALE GENOMIC DNA]</scope>
    <source>
        <strain evidence="2 3">DSM 25597</strain>
    </source>
</reference>
<feature type="compositionally biased region" description="Polar residues" evidence="1">
    <location>
        <begin position="12"/>
        <end position="37"/>
    </location>
</feature>
<feature type="region of interest" description="Disordered" evidence="1">
    <location>
        <begin position="295"/>
        <end position="341"/>
    </location>
</feature>
<name>A0A239AB66_9FLAO</name>
<proteinExistence type="predicted"/>
<sequence>MEDELEKEIQDVLSTDTSSNALQTPISENQSPLTQSVKNGDIAKIKSDDAKQRVSGGGFRETAEREYAREQAYVAREDAPEQQIEQSEVHEGEKETAKAIISDKQATQTAEALLGMADNFLAVGGGFFVKIRKHEEFFEFEELVEVIDSQNEKNIRRIRLDADDKALLTPLLAQVIKNKTKQLSPEQQLLGAVISVIVKKAQTVMEVRAENKSLEGRILQIVREAKLPDTKDKEEQEGKQTPEEPDQQAPLENDTLKEEVIVDSDDDFEFDPVIYDVENTQTRNVSKTSNEATGMNLVYEEAKPTQSLDKKHAKGEGSAPKNRQRVMQTTEEILEVSDDTS</sequence>
<dbReference type="EMBL" id="FZNY01000004">
    <property type="protein sequence ID" value="SNR92877.1"/>
    <property type="molecule type" value="Genomic_DNA"/>
</dbReference>
<protein>
    <submittedName>
        <fullName evidence="2">Uncharacterized protein</fullName>
    </submittedName>
</protein>
<feature type="region of interest" description="Disordered" evidence="1">
    <location>
        <begin position="225"/>
        <end position="253"/>
    </location>
</feature>
<evidence type="ECO:0000256" key="1">
    <source>
        <dbReference type="SAM" id="MobiDB-lite"/>
    </source>
</evidence>
<evidence type="ECO:0000313" key="3">
    <source>
        <dbReference type="Proteomes" id="UP000198379"/>
    </source>
</evidence>
<dbReference type="RefSeq" id="WP_089372103.1">
    <property type="nucleotide sequence ID" value="NZ_BMEP01000007.1"/>
</dbReference>
<feature type="compositionally biased region" description="Acidic residues" evidence="1">
    <location>
        <begin position="332"/>
        <end position="341"/>
    </location>
</feature>
<keyword evidence="3" id="KW-1185">Reference proteome</keyword>
<dbReference type="OrthoDB" id="1162759at2"/>
<dbReference type="AlphaFoldDB" id="A0A239AB66"/>
<feature type="compositionally biased region" description="Basic and acidic residues" evidence="1">
    <location>
        <begin position="225"/>
        <end position="242"/>
    </location>
</feature>
<dbReference type="Proteomes" id="UP000198379">
    <property type="component" value="Unassembled WGS sequence"/>
</dbReference>
<feature type="region of interest" description="Disordered" evidence="1">
    <location>
        <begin position="1"/>
        <end position="37"/>
    </location>
</feature>
<accession>A0A239AB66</accession>
<gene>
    <name evidence="2" type="ORF">SAMN06265376_104298</name>
</gene>
<organism evidence="2 3">
    <name type="scientific">Dokdonia pacifica</name>
    <dbReference type="NCBI Taxonomy" id="1627892"/>
    <lineage>
        <taxon>Bacteria</taxon>
        <taxon>Pseudomonadati</taxon>
        <taxon>Bacteroidota</taxon>
        <taxon>Flavobacteriia</taxon>
        <taxon>Flavobacteriales</taxon>
        <taxon>Flavobacteriaceae</taxon>
        <taxon>Dokdonia</taxon>
    </lineage>
</organism>
<evidence type="ECO:0000313" key="2">
    <source>
        <dbReference type="EMBL" id="SNR92877.1"/>
    </source>
</evidence>